<keyword evidence="2" id="KW-0732">Signal</keyword>
<sequence>MKIFKSIAVGSLLLGLMSTAYAEDGYDRAKQFNQNFRAEQTRLWGNDSSDQNKQKVAQEQQKEEKSSNEKADN</sequence>
<evidence type="ECO:0000313" key="3">
    <source>
        <dbReference type="EMBL" id="MEE1934240.1"/>
    </source>
</evidence>
<feature type="chain" id="PRO_5046080555" description="Secreted protein" evidence="2">
    <location>
        <begin position="23"/>
        <end position="73"/>
    </location>
</feature>
<dbReference type="RefSeq" id="WP_330075016.1">
    <property type="nucleotide sequence ID" value="NZ_JAZDQJ010000013.1"/>
</dbReference>
<feature type="signal peptide" evidence="2">
    <location>
        <begin position="1"/>
        <end position="22"/>
    </location>
</feature>
<dbReference type="Proteomes" id="UP001335100">
    <property type="component" value="Unassembled WGS sequence"/>
</dbReference>
<proteinExistence type="predicted"/>
<dbReference type="EMBL" id="JAZDQJ010000013">
    <property type="protein sequence ID" value="MEE1934240.1"/>
    <property type="molecule type" value="Genomic_DNA"/>
</dbReference>
<feature type="compositionally biased region" description="Basic and acidic residues" evidence="1">
    <location>
        <begin position="60"/>
        <end position="73"/>
    </location>
</feature>
<organism evidence="3 4">
    <name type="scientific">Pseudomonas ulcerans</name>
    <dbReference type="NCBI Taxonomy" id="3115852"/>
    <lineage>
        <taxon>Bacteria</taxon>
        <taxon>Pseudomonadati</taxon>
        <taxon>Pseudomonadota</taxon>
        <taxon>Gammaproteobacteria</taxon>
        <taxon>Pseudomonadales</taxon>
        <taxon>Pseudomonadaceae</taxon>
        <taxon>Pseudomonas</taxon>
    </lineage>
</organism>
<evidence type="ECO:0008006" key="5">
    <source>
        <dbReference type="Google" id="ProtNLM"/>
    </source>
</evidence>
<gene>
    <name evidence="3" type="ORF">V0R50_13485</name>
</gene>
<feature type="region of interest" description="Disordered" evidence="1">
    <location>
        <begin position="42"/>
        <end position="73"/>
    </location>
</feature>
<reference evidence="3 4" key="1">
    <citation type="submission" date="2024-01" db="EMBL/GenBank/DDBJ databases">
        <title>Unpublished Manusciprt.</title>
        <authorList>
            <person name="Duman M."/>
            <person name="Valdes E.G."/>
            <person name="Ajmi N."/>
            <person name="Altun S."/>
            <person name="Saticioglu I.B."/>
        </authorList>
    </citation>
    <scope>NUCLEOTIDE SEQUENCE [LARGE SCALE GENOMIC DNA]</scope>
    <source>
        <strain evidence="3 4">148P</strain>
    </source>
</reference>
<keyword evidence="4" id="KW-1185">Reference proteome</keyword>
<comment type="caution">
    <text evidence="3">The sequence shown here is derived from an EMBL/GenBank/DDBJ whole genome shotgun (WGS) entry which is preliminary data.</text>
</comment>
<evidence type="ECO:0000256" key="2">
    <source>
        <dbReference type="SAM" id="SignalP"/>
    </source>
</evidence>
<evidence type="ECO:0000313" key="4">
    <source>
        <dbReference type="Proteomes" id="UP001335100"/>
    </source>
</evidence>
<name>A0ABU7HRT5_9PSED</name>
<protein>
    <recommendedName>
        <fullName evidence="5">Secreted protein</fullName>
    </recommendedName>
</protein>
<evidence type="ECO:0000256" key="1">
    <source>
        <dbReference type="SAM" id="MobiDB-lite"/>
    </source>
</evidence>
<accession>A0ABU7HRT5</accession>